<dbReference type="EMBL" id="PCYI01000005">
    <property type="protein sequence ID" value="PIR45160.1"/>
    <property type="molecule type" value="Genomic_DNA"/>
</dbReference>
<evidence type="ECO:0000313" key="3">
    <source>
        <dbReference type="Proteomes" id="UP000228767"/>
    </source>
</evidence>
<dbReference type="SUPFAM" id="SSF82771">
    <property type="entry name" value="GIY-YIG endonuclease"/>
    <property type="match status" value="1"/>
</dbReference>
<dbReference type="Proteomes" id="UP000228767">
    <property type="component" value="Unassembled WGS sequence"/>
</dbReference>
<dbReference type="AlphaFoldDB" id="A0A2H0RFF8"/>
<dbReference type="Gene3D" id="3.40.1440.10">
    <property type="entry name" value="GIY-YIG endonuclease"/>
    <property type="match status" value="1"/>
</dbReference>
<dbReference type="InterPro" id="IPR000305">
    <property type="entry name" value="GIY-YIG_endonuc"/>
</dbReference>
<reference evidence="2 3" key="1">
    <citation type="submission" date="2017-09" db="EMBL/GenBank/DDBJ databases">
        <title>Depth-based differentiation of microbial function through sediment-hosted aquifers and enrichment of novel symbionts in the deep terrestrial subsurface.</title>
        <authorList>
            <person name="Probst A.J."/>
            <person name="Ladd B."/>
            <person name="Jarett J.K."/>
            <person name="Geller-Mcgrath D.E."/>
            <person name="Sieber C.M."/>
            <person name="Emerson J.B."/>
            <person name="Anantharaman K."/>
            <person name="Thomas B.C."/>
            <person name="Malmstrom R."/>
            <person name="Stieglmeier M."/>
            <person name="Klingl A."/>
            <person name="Woyke T."/>
            <person name="Ryan C.M."/>
            <person name="Banfield J.F."/>
        </authorList>
    </citation>
    <scope>NUCLEOTIDE SEQUENCE [LARGE SCALE GENOMIC DNA]</scope>
    <source>
        <strain evidence="2">CG10_big_fil_rev_8_21_14_0_10_51_16</strain>
    </source>
</reference>
<evidence type="ECO:0000313" key="2">
    <source>
        <dbReference type="EMBL" id="PIR45160.1"/>
    </source>
</evidence>
<sequence length="87" mass="10698">MHYVYVLKLDDKKLYTGSTSDLRRRRSEHERDNVASTKFRLPARLLLYEAYHLRSDTERRERFLKTTEGKRLLKQQIRDVLRYERVI</sequence>
<dbReference type="Pfam" id="PF01541">
    <property type="entry name" value="GIY-YIG"/>
    <property type="match status" value="1"/>
</dbReference>
<gene>
    <name evidence="2" type="ORF">COV10_00905</name>
</gene>
<name>A0A2H0RFF8_9BACT</name>
<comment type="caution">
    <text evidence="2">The sequence shown here is derived from an EMBL/GenBank/DDBJ whole genome shotgun (WGS) entry which is preliminary data.</text>
</comment>
<accession>A0A2H0RFF8</accession>
<organism evidence="2 3">
    <name type="scientific">Candidatus Vogelbacteria bacterium CG10_big_fil_rev_8_21_14_0_10_51_16</name>
    <dbReference type="NCBI Taxonomy" id="1975045"/>
    <lineage>
        <taxon>Bacteria</taxon>
        <taxon>Candidatus Vogeliibacteriota</taxon>
    </lineage>
</organism>
<dbReference type="InterPro" id="IPR035901">
    <property type="entry name" value="GIY-YIG_endonuc_sf"/>
</dbReference>
<protein>
    <submittedName>
        <fullName evidence="2">Excinuclease ABC subunit C</fullName>
    </submittedName>
</protein>
<feature type="domain" description="GIY-YIG" evidence="1">
    <location>
        <begin position="1"/>
        <end position="74"/>
    </location>
</feature>
<proteinExistence type="predicted"/>
<dbReference type="PROSITE" id="PS50164">
    <property type="entry name" value="GIY_YIG"/>
    <property type="match status" value="1"/>
</dbReference>
<evidence type="ECO:0000259" key="1">
    <source>
        <dbReference type="PROSITE" id="PS50164"/>
    </source>
</evidence>